<name>A0A1G2CY04_9BACT</name>
<accession>A0A1G2CY04</accession>
<feature type="transmembrane region" description="Helical" evidence="1">
    <location>
        <begin position="15"/>
        <end position="39"/>
    </location>
</feature>
<evidence type="ECO:0000256" key="1">
    <source>
        <dbReference type="SAM" id="Phobius"/>
    </source>
</evidence>
<organism evidence="2 3">
    <name type="scientific">Candidatus Lloydbacteria bacterium RIFCSPHIGHO2_01_FULL_49_22</name>
    <dbReference type="NCBI Taxonomy" id="1798658"/>
    <lineage>
        <taxon>Bacteria</taxon>
        <taxon>Candidatus Lloydiibacteriota</taxon>
    </lineage>
</organism>
<keyword evidence="1" id="KW-0812">Transmembrane</keyword>
<dbReference type="AlphaFoldDB" id="A0A1G2CY04"/>
<keyword evidence="1" id="KW-1133">Transmembrane helix</keyword>
<sequence>MKKNFARISFSRGGILIQVIAFMSIGMVILSGFVGWGIMSSRVARHTEAREQVFEIAESGIDYYRWHLAHADTDYQDGTGVAGPYVHDFNDKNGVKIGTFTLDITAPPTGSTLVVVKSTGALLSDPTMTRTIQAKFAKPSFAKYALVTDSDVWEDAVEIFGPYHSNGGVHFSNVVAHNVVTSAQRNYIDPDFGGNRWGVYTSKSIVGYPTGDPNYPSAYPVRNDVFVAGRTISVPAVDFAGMMSDLSTIRTNAQTSGRYYAPSGAFGYHIKLKNTDKFDIWTVTAKTPSPNGSCKSNYLSQDTHGGMWSISAETVLASNVDVPTNGLIFTEDDVWVEGLIDTARVTVAAARFPDNAANRASIIVNNDLLYTSTTTGTDVIGLIAQGYLRVGYASADDLEIDAALIAQSGAIWRDFYYQPNCGASSKRTKITTFGSLISNQRYTFSWSCGASCTSGYATQVSNYDVNLLYAPPPSFPLTTDKYQVLSWDEI</sequence>
<evidence type="ECO:0000313" key="3">
    <source>
        <dbReference type="Proteomes" id="UP000177122"/>
    </source>
</evidence>
<protein>
    <submittedName>
        <fullName evidence="2">Uncharacterized protein</fullName>
    </submittedName>
</protein>
<gene>
    <name evidence="2" type="ORF">A2845_00455</name>
</gene>
<proteinExistence type="predicted"/>
<reference evidence="2 3" key="1">
    <citation type="journal article" date="2016" name="Nat. Commun.">
        <title>Thousands of microbial genomes shed light on interconnected biogeochemical processes in an aquifer system.</title>
        <authorList>
            <person name="Anantharaman K."/>
            <person name="Brown C.T."/>
            <person name="Hug L.A."/>
            <person name="Sharon I."/>
            <person name="Castelle C.J."/>
            <person name="Probst A.J."/>
            <person name="Thomas B.C."/>
            <person name="Singh A."/>
            <person name="Wilkins M.J."/>
            <person name="Karaoz U."/>
            <person name="Brodie E.L."/>
            <person name="Williams K.H."/>
            <person name="Hubbard S.S."/>
            <person name="Banfield J.F."/>
        </authorList>
    </citation>
    <scope>NUCLEOTIDE SEQUENCE [LARGE SCALE GENOMIC DNA]</scope>
</reference>
<dbReference type="EMBL" id="MHLI01000004">
    <property type="protein sequence ID" value="OGZ06263.1"/>
    <property type="molecule type" value="Genomic_DNA"/>
</dbReference>
<evidence type="ECO:0000313" key="2">
    <source>
        <dbReference type="EMBL" id="OGZ06263.1"/>
    </source>
</evidence>
<comment type="caution">
    <text evidence="2">The sequence shown here is derived from an EMBL/GenBank/DDBJ whole genome shotgun (WGS) entry which is preliminary data.</text>
</comment>
<keyword evidence="1" id="KW-0472">Membrane</keyword>
<dbReference type="Proteomes" id="UP000177122">
    <property type="component" value="Unassembled WGS sequence"/>
</dbReference>